<gene>
    <name evidence="5" type="primary">cofC</name>
    <name evidence="5" type="ORF">QWJ41_04285</name>
</gene>
<evidence type="ECO:0000256" key="2">
    <source>
        <dbReference type="ARBA" id="ARBA00022695"/>
    </source>
</evidence>
<keyword evidence="6" id="KW-1185">Reference proteome</keyword>
<dbReference type="EMBL" id="JAULSC010000002">
    <property type="protein sequence ID" value="MDO3394923.1"/>
    <property type="molecule type" value="Genomic_DNA"/>
</dbReference>
<dbReference type="RefSeq" id="WP_302705922.1">
    <property type="nucleotide sequence ID" value="NZ_JAULSC010000002.1"/>
</dbReference>
<evidence type="ECO:0000256" key="4">
    <source>
        <dbReference type="ARBA" id="ARBA00023134"/>
    </source>
</evidence>
<name>A0ABT8TPJ3_9ACTN</name>
<dbReference type="Proteomes" id="UP001168363">
    <property type="component" value="Unassembled WGS sequence"/>
</dbReference>
<keyword evidence="1 5" id="KW-0808">Transferase</keyword>
<dbReference type="NCBIfam" id="TIGR03552">
    <property type="entry name" value="F420_cofC"/>
    <property type="match status" value="1"/>
</dbReference>
<evidence type="ECO:0000256" key="3">
    <source>
        <dbReference type="ARBA" id="ARBA00022741"/>
    </source>
</evidence>
<keyword evidence="2 5" id="KW-0548">Nucleotidyltransferase</keyword>
<organism evidence="5 6">
    <name type="scientific">Nocardioides cremeus</name>
    <dbReference type="NCBI Taxonomy" id="3058044"/>
    <lineage>
        <taxon>Bacteria</taxon>
        <taxon>Bacillati</taxon>
        <taxon>Actinomycetota</taxon>
        <taxon>Actinomycetes</taxon>
        <taxon>Propionibacteriales</taxon>
        <taxon>Nocardioidaceae</taxon>
        <taxon>Nocardioides</taxon>
    </lineage>
</organism>
<reference evidence="5" key="1">
    <citation type="submission" date="2023-06" db="EMBL/GenBank/DDBJ databases">
        <title>Genome sequence of Nocardioides sp. SOB44.</title>
        <authorList>
            <person name="Zhang G."/>
        </authorList>
    </citation>
    <scope>NUCLEOTIDE SEQUENCE</scope>
    <source>
        <strain evidence="5">SOB44</strain>
    </source>
</reference>
<dbReference type="InterPro" id="IPR029044">
    <property type="entry name" value="Nucleotide-diphossugar_trans"/>
</dbReference>
<dbReference type="GO" id="GO:0043814">
    <property type="term" value="F:phospholactate guanylyltransferase activity"/>
    <property type="evidence" value="ECO:0007669"/>
    <property type="project" value="UniProtKB-EC"/>
</dbReference>
<dbReference type="PANTHER" id="PTHR40392:SF1">
    <property type="entry name" value="2-PHOSPHO-L-LACTATE GUANYLYLTRANSFERASE"/>
    <property type="match status" value="1"/>
</dbReference>
<dbReference type="Gene3D" id="3.90.550.10">
    <property type="entry name" value="Spore Coat Polysaccharide Biosynthesis Protein SpsA, Chain A"/>
    <property type="match status" value="1"/>
</dbReference>
<dbReference type="PANTHER" id="PTHR40392">
    <property type="entry name" value="2-PHOSPHO-L-LACTATE GUANYLYLTRANSFERASE"/>
    <property type="match status" value="1"/>
</dbReference>
<dbReference type="Pfam" id="PF01983">
    <property type="entry name" value="CofC"/>
    <property type="match status" value="1"/>
</dbReference>
<evidence type="ECO:0000313" key="6">
    <source>
        <dbReference type="Proteomes" id="UP001168363"/>
    </source>
</evidence>
<accession>A0ABT8TPJ3</accession>
<proteinExistence type="predicted"/>
<comment type="caution">
    <text evidence="5">The sequence shown here is derived from an EMBL/GenBank/DDBJ whole genome shotgun (WGS) entry which is preliminary data.</text>
</comment>
<dbReference type="InterPro" id="IPR002835">
    <property type="entry name" value="CofC"/>
</dbReference>
<sequence>MSTTPDPVHRPSAPTDGWVVLVPVKPPARGKSRLVGLDDDTRRALASAFALDTVAVCLATPGVAQVLVVTDDAGFASSLLALGAACIPDGDSGDLNATLRQAAAEAERRWPTLRPVALCADLPTLRPDDLADGLVALGVATGEAGAFVPDAAGVGTTAYAAAYDRFEPRYGGASRRAHLDAGCSEVAHAPATLRRDVDDLVDLQAATALGLGPRTATVVAGLGML</sequence>
<protein>
    <submittedName>
        <fullName evidence="5">2-phospho-L-lactate guanylyltransferase</fullName>
        <ecNumber evidence="5">2.7.7.68</ecNumber>
    </submittedName>
</protein>
<keyword evidence="4" id="KW-0342">GTP-binding</keyword>
<keyword evidence="3" id="KW-0547">Nucleotide-binding</keyword>
<dbReference type="SUPFAM" id="SSF53448">
    <property type="entry name" value="Nucleotide-diphospho-sugar transferases"/>
    <property type="match status" value="1"/>
</dbReference>
<dbReference type="EC" id="2.7.7.68" evidence="5"/>
<evidence type="ECO:0000256" key="1">
    <source>
        <dbReference type="ARBA" id="ARBA00022679"/>
    </source>
</evidence>
<evidence type="ECO:0000313" key="5">
    <source>
        <dbReference type="EMBL" id="MDO3394923.1"/>
    </source>
</evidence>